<evidence type="ECO:0000313" key="1">
    <source>
        <dbReference type="EMBL" id="AFD27868.1"/>
    </source>
</evidence>
<proteinExistence type="predicted"/>
<gene>
    <name evidence="1" type="ordered locus">DGo_PC0076</name>
</gene>
<dbReference type="AlphaFoldDB" id="H8H2X1"/>
<keyword evidence="1" id="KW-0614">Plasmid</keyword>
<name>H8H2X1_DEIGI</name>
<reference evidence="1 2" key="1">
    <citation type="journal article" date="2012" name="PLoS ONE">
        <title>Genome sequence and transcriptome analysis of the radioresistant bacterium Deinococcus gobiensis: insights into the extreme environmental adaptations.</title>
        <authorList>
            <person name="Yuan M."/>
            <person name="Chen M."/>
            <person name="Zhang W."/>
            <person name="Lu W."/>
            <person name="Wang J."/>
            <person name="Yang M."/>
            <person name="Zhao P."/>
            <person name="Tang R."/>
            <person name="Li X."/>
            <person name="Hao Y."/>
            <person name="Zhou Z."/>
            <person name="Zhan Y."/>
            <person name="Yu H."/>
            <person name="Teng C."/>
            <person name="Yan Y."/>
            <person name="Ping S."/>
            <person name="Wang Y."/>
            <person name="Lin M."/>
        </authorList>
    </citation>
    <scope>NUCLEOTIDE SEQUENCE [LARGE SCALE GENOMIC DNA]</scope>
    <source>
        <strain evidence="2">DSM 21396 / JCM 16679 / CGMCC 1.7299 / I-0</strain>
        <plasmid evidence="1">P3</plasmid>
    </source>
</reference>
<dbReference type="EMBL" id="CP002194">
    <property type="protein sequence ID" value="AFD27868.1"/>
    <property type="molecule type" value="Genomic_DNA"/>
</dbReference>
<dbReference type="KEGG" id="dgo:DGo_PC0076"/>
<accession>H8H2X1</accession>
<evidence type="ECO:0000313" key="2">
    <source>
        <dbReference type="Proteomes" id="UP000007575"/>
    </source>
</evidence>
<sequence length="195" mass="22224">MITVDLTSPPVIPPCQQAVHEKLNAVLAAADASFLRWLRQKSPHDVLNLARDLDRQQQTWREKTHQEHARLVANAPLEEDEFFAYLINRLLAACPSYYGPLHQLVQEVGWESLFILSTIQRRFLRSIHDLAGAISPESARATVQQFRYDLARSPMHHASDRLWAARHEAALVHGHLQELEAQGLLPALRPRRKSA</sequence>
<dbReference type="HOGENOM" id="CLU_1394333_0_0_0"/>
<geneLocation type="plasmid" evidence="1 2">
    <name>P3</name>
</geneLocation>
<protein>
    <submittedName>
        <fullName evidence="1">Uncharacterized protein</fullName>
    </submittedName>
</protein>
<organism evidence="1 2">
    <name type="scientific">Deinococcus gobiensis (strain DSM 21396 / JCM 16679 / CGMCC 1.7299 / I-0)</name>
    <dbReference type="NCBI Taxonomy" id="745776"/>
    <lineage>
        <taxon>Bacteria</taxon>
        <taxon>Thermotogati</taxon>
        <taxon>Deinococcota</taxon>
        <taxon>Deinococci</taxon>
        <taxon>Deinococcales</taxon>
        <taxon>Deinococcaceae</taxon>
        <taxon>Deinococcus</taxon>
    </lineage>
</organism>
<dbReference type="Proteomes" id="UP000007575">
    <property type="component" value="Plasmid P3"/>
</dbReference>
<keyword evidence="2" id="KW-1185">Reference proteome</keyword>
<dbReference type="RefSeq" id="WP_014682778.1">
    <property type="nucleotide sequence ID" value="NC_017771.1"/>
</dbReference>